<keyword evidence="2" id="KW-0732">Signal</keyword>
<dbReference type="RefSeq" id="WP_121974387.1">
    <property type="nucleotide sequence ID" value="NZ_OOGT01000092.1"/>
</dbReference>
<feature type="signal peptide" evidence="2">
    <location>
        <begin position="1"/>
        <end position="19"/>
    </location>
</feature>
<accession>A0A2U3MZT5</accession>
<keyword evidence="4" id="KW-1185">Reference proteome</keyword>
<evidence type="ECO:0000256" key="2">
    <source>
        <dbReference type="SAM" id="SignalP"/>
    </source>
</evidence>
<protein>
    <recommendedName>
        <fullName evidence="5">Rhombotarget A</fullName>
    </recommendedName>
</protein>
<sequence>MLKRGIVFGLLCIAGHAYSADITVTTTEDVDTSECSLRHAIQYVNLGKPESGYMGCGGKDSSSTIILKGNTTYKLKSQVYIMKDVRIQSLYENTSLSTSPVLGRNNAIIQMTGKDRLFYIDRKTKDPTIPASVWDKIEIDKESASGATDGSSDTDSIRTIDFYEVSLQGCGQDNCASAKQNDVNYASGKGGIIYNKEIIRIQYSRLEKGFAQQGGAIYNAGLYAENKPLSWVAFVNSVALNNQASQGAVIYSDIPQFLISQSVIRDNVVKDSSSAIFDIKESFDEERSKNLVNESLRRGILNSTIFNNTGHIAKILDVMRVNNTTMLKNTAGLIINAPYKLAYISNSILAQNGKADCEFIAGNVADNISNNLYSVGCAGTQSTALGNTTLIAGKDIEGECDLNSDGILCPFKTNESTSLGYFKPRLLDSYTHLSDSPIVNRGPAINSKMATCESYDQRGRTRIDTSTSCDRGAIELVVDTSSSALIGQDIFYGQTAKMTVADQLGDGTLLPAEKCQALLGNNPTGKPWQAGCMRVVQDPSVPVSKGTTTISPDGSVTYVPNGNWHGSDEFHILVISTTKRFNDEETPYLSIPVHIVQAPPNTFENKSVKTSGGSIGVGVLIILVGLLGLRRSKAKG</sequence>
<dbReference type="OrthoDB" id="6712914at2"/>
<dbReference type="NCBIfam" id="NF041518">
    <property type="entry name" value="choice_anch_Q"/>
    <property type="match status" value="1"/>
</dbReference>
<keyword evidence="1" id="KW-1133">Transmembrane helix</keyword>
<dbReference type="Proteomes" id="UP000245974">
    <property type="component" value="Unassembled WGS sequence"/>
</dbReference>
<dbReference type="InterPro" id="IPR026454">
    <property type="entry name" value="Rhombotarget_A"/>
</dbReference>
<organism evidence="3 4">
    <name type="scientific">Acinetobacter stercoris</name>
    <dbReference type="NCBI Taxonomy" id="2126983"/>
    <lineage>
        <taxon>Bacteria</taxon>
        <taxon>Pseudomonadati</taxon>
        <taxon>Pseudomonadota</taxon>
        <taxon>Gammaproteobacteria</taxon>
        <taxon>Moraxellales</taxon>
        <taxon>Moraxellaceae</taxon>
        <taxon>Acinetobacter</taxon>
    </lineage>
</organism>
<dbReference type="SUPFAM" id="SSF51126">
    <property type="entry name" value="Pectin lyase-like"/>
    <property type="match status" value="1"/>
</dbReference>
<dbReference type="AlphaFoldDB" id="A0A2U3MZT5"/>
<feature type="transmembrane region" description="Helical" evidence="1">
    <location>
        <begin position="611"/>
        <end position="629"/>
    </location>
</feature>
<evidence type="ECO:0000313" key="3">
    <source>
        <dbReference type="EMBL" id="SPL70937.1"/>
    </source>
</evidence>
<keyword evidence="1" id="KW-0472">Membrane</keyword>
<proteinExistence type="predicted"/>
<feature type="chain" id="PRO_5015396893" description="Rhombotarget A" evidence="2">
    <location>
        <begin position="20"/>
        <end position="636"/>
    </location>
</feature>
<dbReference type="EMBL" id="OOGT01000092">
    <property type="protein sequence ID" value="SPL70937.1"/>
    <property type="molecule type" value="Genomic_DNA"/>
</dbReference>
<dbReference type="NCBIfam" id="TIGR04212">
    <property type="entry name" value="GlyGly_RbtA"/>
    <property type="match status" value="1"/>
</dbReference>
<evidence type="ECO:0008006" key="5">
    <source>
        <dbReference type="Google" id="ProtNLM"/>
    </source>
</evidence>
<evidence type="ECO:0000313" key="4">
    <source>
        <dbReference type="Proteomes" id="UP000245974"/>
    </source>
</evidence>
<name>A0A2U3MZT5_9GAMM</name>
<keyword evidence="1" id="KW-0812">Transmembrane</keyword>
<evidence type="ECO:0000256" key="1">
    <source>
        <dbReference type="SAM" id="Phobius"/>
    </source>
</evidence>
<dbReference type="InterPro" id="IPR059226">
    <property type="entry name" value="Choice_anch_Q_dom"/>
</dbReference>
<dbReference type="InParanoid" id="A0A2U3MZT5"/>
<reference evidence="4" key="1">
    <citation type="submission" date="2018-03" db="EMBL/GenBank/DDBJ databases">
        <authorList>
            <person name="Blom J."/>
        </authorList>
    </citation>
    <scope>NUCLEOTIDE SEQUENCE [LARGE SCALE GENOMIC DNA]</scope>
    <source>
        <strain evidence="4">KPC-SM-21</strain>
    </source>
</reference>
<dbReference type="InterPro" id="IPR011050">
    <property type="entry name" value="Pectin_lyase_fold/virulence"/>
</dbReference>
<gene>
    <name evidence="3" type="ORF">KPC_2115</name>
</gene>